<protein>
    <submittedName>
        <fullName evidence="1">RCG20086, isoform CRA_a</fullName>
    </submittedName>
</protein>
<organism evidence="1 2">
    <name type="scientific">Rattus norvegicus</name>
    <name type="common">Rat</name>
    <dbReference type="NCBI Taxonomy" id="10116"/>
    <lineage>
        <taxon>Eukaryota</taxon>
        <taxon>Metazoa</taxon>
        <taxon>Chordata</taxon>
        <taxon>Craniata</taxon>
        <taxon>Vertebrata</taxon>
        <taxon>Euteleostomi</taxon>
        <taxon>Mammalia</taxon>
        <taxon>Eutheria</taxon>
        <taxon>Euarchontoglires</taxon>
        <taxon>Glires</taxon>
        <taxon>Rodentia</taxon>
        <taxon>Myomorpha</taxon>
        <taxon>Muroidea</taxon>
        <taxon>Muridae</taxon>
        <taxon>Murinae</taxon>
        <taxon>Rattus</taxon>
    </lineage>
</organism>
<dbReference type="Proteomes" id="UP000234681">
    <property type="component" value="Chromosome 13"/>
</dbReference>
<evidence type="ECO:0000313" key="2">
    <source>
        <dbReference type="Proteomes" id="UP000234681"/>
    </source>
</evidence>
<sequence>MVQTSLPSSHSWQSKAYFLDGSLLKETGTLESQLEANKRHHRCE</sequence>
<dbReference type="EMBL" id="CH473985">
    <property type="protein sequence ID" value="EDL94758.1"/>
    <property type="molecule type" value="Genomic_DNA"/>
</dbReference>
<proteinExistence type="predicted"/>
<accession>A6JGA3</accession>
<name>A6JGA3_RAT</name>
<gene>
    <name evidence="1" type="ORF">rCG_20086</name>
</gene>
<evidence type="ECO:0000313" key="1">
    <source>
        <dbReference type="EMBL" id="EDL94758.1"/>
    </source>
</evidence>
<dbReference type="AlphaFoldDB" id="A6JGA3"/>
<reference evidence="2" key="1">
    <citation type="submission" date="2005-09" db="EMBL/GenBank/DDBJ databases">
        <authorList>
            <person name="Mural R.J."/>
            <person name="Li P.W."/>
            <person name="Adams M.D."/>
            <person name="Amanatides P.G."/>
            <person name="Baden-Tillson H."/>
            <person name="Barnstead M."/>
            <person name="Chin S.H."/>
            <person name="Dew I."/>
            <person name="Evans C.A."/>
            <person name="Ferriera S."/>
            <person name="Flanigan M."/>
            <person name="Fosler C."/>
            <person name="Glodek A."/>
            <person name="Gu Z."/>
            <person name="Holt R.A."/>
            <person name="Jennings D."/>
            <person name="Kraft C.L."/>
            <person name="Lu F."/>
            <person name="Nguyen T."/>
            <person name="Nusskern D.R."/>
            <person name="Pfannkoch C.M."/>
            <person name="Sitter C."/>
            <person name="Sutton G.G."/>
            <person name="Venter J.C."/>
            <person name="Wang Z."/>
            <person name="Woodage T."/>
            <person name="Zheng X.H."/>
            <person name="Zhong F."/>
        </authorList>
    </citation>
    <scope>NUCLEOTIDE SEQUENCE [LARGE SCALE GENOMIC DNA]</scope>
    <source>
        <strain>BN</strain>
        <strain evidence="2">Sprague-Dawley</strain>
    </source>
</reference>